<dbReference type="Proteomes" id="UP000095431">
    <property type="component" value="Unassembled WGS sequence"/>
</dbReference>
<dbReference type="Gene3D" id="3.40.1160.10">
    <property type="entry name" value="Acetylglutamate kinase-like"/>
    <property type="match status" value="1"/>
</dbReference>
<comment type="function">
    <text evidence="8">Catalyzes the transfer of a phosphate group to glutamate to form L-glutamate 5-phosphate.</text>
</comment>
<dbReference type="GO" id="GO:0004349">
    <property type="term" value="F:glutamate 5-kinase activity"/>
    <property type="evidence" value="ECO:0007669"/>
    <property type="project" value="UniProtKB-UniRule"/>
</dbReference>
<dbReference type="InterPro" id="IPR011529">
    <property type="entry name" value="Glu_5kinase"/>
</dbReference>
<evidence type="ECO:0000313" key="10">
    <source>
        <dbReference type="EMBL" id="CUN45391.1"/>
    </source>
</evidence>
<accession>A0A173X0X0</accession>
<proteinExistence type="inferred from homology"/>
<dbReference type="Proteomes" id="UP000366766">
    <property type="component" value="Unassembled WGS sequence"/>
</dbReference>
<keyword evidence="6 8" id="KW-0418">Kinase</keyword>
<dbReference type="NCBIfam" id="TIGR01027">
    <property type="entry name" value="proB"/>
    <property type="match status" value="1"/>
</dbReference>
<comment type="pathway">
    <text evidence="8">Amino-acid biosynthesis; L-proline biosynthesis; L-glutamate 5-semialdehyde from L-glutamate: step 1/2.</text>
</comment>
<dbReference type="GO" id="GO:0055129">
    <property type="term" value="P:L-proline biosynthetic process"/>
    <property type="evidence" value="ECO:0007669"/>
    <property type="project" value="UniProtKB-UniRule"/>
</dbReference>
<keyword evidence="5 8" id="KW-0547">Nucleotide-binding</keyword>
<feature type="binding site" evidence="8">
    <location>
        <position position="144"/>
    </location>
    <ligand>
        <name>substrate</name>
    </ligand>
</feature>
<keyword evidence="3 8" id="KW-0641">Proline biosynthesis</keyword>
<keyword evidence="7 8" id="KW-0067">ATP-binding</keyword>
<evidence type="ECO:0000256" key="4">
    <source>
        <dbReference type="ARBA" id="ARBA00022679"/>
    </source>
</evidence>
<feature type="binding site" evidence="8">
    <location>
        <position position="16"/>
    </location>
    <ligand>
        <name>ATP</name>
        <dbReference type="ChEBI" id="CHEBI:30616"/>
    </ligand>
</feature>
<organism evidence="10 12">
    <name type="scientific">Blautia wexlerae</name>
    <dbReference type="NCBI Taxonomy" id="418240"/>
    <lineage>
        <taxon>Bacteria</taxon>
        <taxon>Bacillati</taxon>
        <taxon>Bacillota</taxon>
        <taxon>Clostridia</taxon>
        <taxon>Lachnospirales</taxon>
        <taxon>Lachnospiraceae</taxon>
        <taxon>Blautia</taxon>
    </lineage>
</organism>
<dbReference type="GO" id="GO:0005524">
    <property type="term" value="F:ATP binding"/>
    <property type="evidence" value="ECO:0007669"/>
    <property type="project" value="UniProtKB-KW"/>
</dbReference>
<keyword evidence="1 8" id="KW-0963">Cytoplasm</keyword>
<keyword evidence="4 8" id="KW-0808">Transferase</keyword>
<dbReference type="InterPro" id="IPR041739">
    <property type="entry name" value="G5K_ProB"/>
</dbReference>
<keyword evidence="13" id="KW-1185">Reference proteome</keyword>
<keyword evidence="2 8" id="KW-0028">Amino-acid biosynthesis</keyword>
<dbReference type="PRINTS" id="PR00474">
    <property type="entry name" value="GLU5KINASE"/>
</dbReference>
<dbReference type="InterPro" id="IPR005715">
    <property type="entry name" value="Glu_5kinase/COase_Synthase"/>
</dbReference>
<feature type="binding site" evidence="8">
    <location>
        <position position="160"/>
    </location>
    <ligand>
        <name>substrate</name>
    </ligand>
</feature>
<evidence type="ECO:0000256" key="5">
    <source>
        <dbReference type="ARBA" id="ARBA00022741"/>
    </source>
</evidence>
<feature type="binding site" evidence="8">
    <location>
        <begin position="180"/>
        <end position="181"/>
    </location>
    <ligand>
        <name>ATP</name>
        <dbReference type="ChEBI" id="CHEBI:30616"/>
    </ligand>
</feature>
<evidence type="ECO:0000313" key="13">
    <source>
        <dbReference type="Proteomes" id="UP000366766"/>
    </source>
</evidence>
<reference evidence="10 12" key="1">
    <citation type="submission" date="2015-09" db="EMBL/GenBank/DDBJ databases">
        <authorList>
            <consortium name="Pathogen Informatics"/>
        </authorList>
    </citation>
    <scope>NUCLEOTIDE SEQUENCE [LARGE SCALE GENOMIC DNA]</scope>
    <source>
        <strain evidence="10 12">2789STDY5834863</strain>
    </source>
</reference>
<evidence type="ECO:0000313" key="12">
    <source>
        <dbReference type="Proteomes" id="UP000095431"/>
    </source>
</evidence>
<dbReference type="PROSITE" id="PS00902">
    <property type="entry name" value="GLUTAMATE_5_KINASE"/>
    <property type="match status" value="1"/>
</dbReference>
<feature type="binding site" evidence="8">
    <location>
        <begin position="223"/>
        <end position="229"/>
    </location>
    <ligand>
        <name>ATP</name>
        <dbReference type="ChEBI" id="CHEBI:30616"/>
    </ligand>
</feature>
<feature type="binding site" evidence="8">
    <location>
        <position position="57"/>
    </location>
    <ligand>
        <name>substrate</name>
    </ligand>
</feature>
<comment type="catalytic activity">
    <reaction evidence="8">
        <text>L-glutamate + ATP = L-glutamyl 5-phosphate + ADP</text>
        <dbReference type="Rhea" id="RHEA:14877"/>
        <dbReference type="ChEBI" id="CHEBI:29985"/>
        <dbReference type="ChEBI" id="CHEBI:30616"/>
        <dbReference type="ChEBI" id="CHEBI:58274"/>
        <dbReference type="ChEBI" id="CHEBI:456216"/>
        <dbReference type="EC" id="2.7.2.11"/>
    </reaction>
</comment>
<dbReference type="UniPathway" id="UPA00098">
    <property type="reaction ID" value="UER00359"/>
</dbReference>
<dbReference type="RefSeq" id="WP_055052766.1">
    <property type="nucleotide sequence ID" value="NZ_AP031426.1"/>
</dbReference>
<dbReference type="eggNOG" id="COG0263">
    <property type="taxonomic scope" value="Bacteria"/>
</dbReference>
<dbReference type="EMBL" id="CYZN01000001">
    <property type="protein sequence ID" value="CUN45391.1"/>
    <property type="molecule type" value="Genomic_DNA"/>
</dbReference>
<dbReference type="CDD" id="cd04242">
    <property type="entry name" value="AAK_G5K_ProB"/>
    <property type="match status" value="1"/>
</dbReference>
<sequence>MNYRERLKDKKRIVIKIGSSSLTHSETGRLNLRKLEVLARELSDLRNQGKDVILVSSGAIATGVAALGMHEKPTELKGKQACAAVGQARLMMIYQKLFSEYNQLSAQILMTKNTMVNNVNRKNAQNTFDELLSLGVIPIVNENDSISTYELQNLEKFGDNDTLSAMVAALVRADLLILLSDIDGLFTDDPNTNPDAKFIDVVENLDDNLLNMGKGTSGSKVGTGGMATKLTAAQIASAAGVDMVIANGADFHIIHKITEGRRYGTLFVSQSKEEVYLIDIIDRLL</sequence>
<evidence type="ECO:0000256" key="3">
    <source>
        <dbReference type="ARBA" id="ARBA00022650"/>
    </source>
</evidence>
<dbReference type="HAMAP" id="MF_00456">
    <property type="entry name" value="ProB"/>
    <property type="match status" value="1"/>
</dbReference>
<dbReference type="GO" id="GO:0005829">
    <property type="term" value="C:cytosol"/>
    <property type="evidence" value="ECO:0007669"/>
    <property type="project" value="TreeGrafter"/>
</dbReference>
<comment type="similarity">
    <text evidence="8">Belongs to the glutamate 5-kinase family.</text>
</comment>
<evidence type="ECO:0000256" key="7">
    <source>
        <dbReference type="ARBA" id="ARBA00022840"/>
    </source>
</evidence>
<name>A0A173X0X0_9FIRM</name>
<evidence type="ECO:0000313" key="11">
    <source>
        <dbReference type="EMBL" id="VUX66290.1"/>
    </source>
</evidence>
<protein>
    <recommendedName>
        <fullName evidence="8">Glutamate 5-kinase</fullName>
        <ecNumber evidence="8">2.7.2.11</ecNumber>
    </recommendedName>
    <alternativeName>
        <fullName evidence="8">Gamma-glutamyl kinase</fullName>
        <shortName evidence="8">GK</shortName>
    </alternativeName>
</protein>
<dbReference type="FunFam" id="3.40.1160.10:FF:000018">
    <property type="entry name" value="Glutamate 5-kinase"/>
    <property type="match status" value="1"/>
</dbReference>
<dbReference type="InterPro" id="IPR019797">
    <property type="entry name" value="Glutamate_5-kinase_CS"/>
</dbReference>
<evidence type="ECO:0000256" key="6">
    <source>
        <dbReference type="ARBA" id="ARBA00022777"/>
    </source>
</evidence>
<dbReference type="EC" id="2.7.2.11" evidence="8"/>
<dbReference type="InterPro" id="IPR001057">
    <property type="entry name" value="Glu/AcGlu_kinase"/>
</dbReference>
<dbReference type="EMBL" id="CABHOF010000051">
    <property type="protein sequence ID" value="VUX66290.1"/>
    <property type="molecule type" value="Genomic_DNA"/>
</dbReference>
<reference evidence="11 13" key="2">
    <citation type="submission" date="2019-07" db="EMBL/GenBank/DDBJ databases">
        <authorList>
            <person name="Chang H.-W."/>
            <person name="Raman A."/>
            <person name="Venkatesh S."/>
            <person name="Gehrig J."/>
        </authorList>
    </citation>
    <scope>NUCLEOTIDE SEQUENCE [LARGE SCALE GENOMIC DNA]</scope>
    <source>
        <strain evidence="11">Blautia_wexlerae_LFYP_14</strain>
    </source>
</reference>
<dbReference type="SUPFAM" id="SSF53633">
    <property type="entry name" value="Carbamate kinase-like"/>
    <property type="match status" value="1"/>
</dbReference>
<dbReference type="AlphaFoldDB" id="A0A173X0X0"/>
<comment type="subcellular location">
    <subcellularLocation>
        <location evidence="8">Cytoplasm</location>
    </subcellularLocation>
</comment>
<dbReference type="PANTHER" id="PTHR43654:SF3">
    <property type="entry name" value="GLUTAMATE 5-KINASE"/>
    <property type="match status" value="1"/>
</dbReference>
<dbReference type="InterPro" id="IPR036393">
    <property type="entry name" value="AceGlu_kinase-like_sf"/>
</dbReference>
<dbReference type="PIRSF" id="PIRSF000729">
    <property type="entry name" value="GK"/>
    <property type="match status" value="1"/>
</dbReference>
<dbReference type="PANTHER" id="PTHR43654">
    <property type="entry name" value="GLUTAMATE 5-KINASE"/>
    <property type="match status" value="1"/>
</dbReference>
<evidence type="ECO:0000256" key="2">
    <source>
        <dbReference type="ARBA" id="ARBA00022605"/>
    </source>
</evidence>
<dbReference type="Pfam" id="PF00696">
    <property type="entry name" value="AA_kinase"/>
    <property type="match status" value="1"/>
</dbReference>
<evidence type="ECO:0000256" key="8">
    <source>
        <dbReference type="HAMAP-Rule" id="MF_00456"/>
    </source>
</evidence>
<feature type="domain" description="Aspartate/glutamate/uridylate kinase" evidence="9">
    <location>
        <begin position="11"/>
        <end position="247"/>
    </location>
</feature>
<dbReference type="InterPro" id="IPR001048">
    <property type="entry name" value="Asp/Glu/Uridylate_kinase"/>
</dbReference>
<evidence type="ECO:0000256" key="1">
    <source>
        <dbReference type="ARBA" id="ARBA00022490"/>
    </source>
</evidence>
<evidence type="ECO:0000259" key="9">
    <source>
        <dbReference type="Pfam" id="PF00696"/>
    </source>
</evidence>
<gene>
    <name evidence="8 10" type="primary">proB</name>
    <name evidence="11" type="ORF">BWLFYP14_02662</name>
    <name evidence="10" type="ORF">ERS852478_00164</name>
</gene>